<protein>
    <submittedName>
        <fullName evidence="1">OLC1v1013292C1</fullName>
    </submittedName>
</protein>
<name>A0AAV1E1C4_OLDCO</name>
<keyword evidence="2" id="KW-1185">Reference proteome</keyword>
<accession>A0AAV1E1C4</accession>
<dbReference type="EMBL" id="OX459124">
    <property type="protein sequence ID" value="CAI9112799.1"/>
    <property type="molecule type" value="Genomic_DNA"/>
</dbReference>
<evidence type="ECO:0000313" key="2">
    <source>
        <dbReference type="Proteomes" id="UP001161247"/>
    </source>
</evidence>
<dbReference type="Proteomes" id="UP001161247">
    <property type="component" value="Chromosome 7"/>
</dbReference>
<sequence>MKSISSRRPDAQANEIDEKADEVCIDVLAEMKKSTKKSTRCRRVHGRAKEVDRMVDCDASRFLSIDEQVDEIGQNFSNFLFRLGKGFFGNLILMGDSRSLLEDSTWI</sequence>
<proteinExistence type="predicted"/>
<reference evidence="1" key="1">
    <citation type="submission" date="2023-03" db="EMBL/GenBank/DDBJ databases">
        <authorList>
            <person name="Julca I."/>
        </authorList>
    </citation>
    <scope>NUCLEOTIDE SEQUENCE</scope>
</reference>
<organism evidence="1 2">
    <name type="scientific">Oldenlandia corymbosa var. corymbosa</name>
    <dbReference type="NCBI Taxonomy" id="529605"/>
    <lineage>
        <taxon>Eukaryota</taxon>
        <taxon>Viridiplantae</taxon>
        <taxon>Streptophyta</taxon>
        <taxon>Embryophyta</taxon>
        <taxon>Tracheophyta</taxon>
        <taxon>Spermatophyta</taxon>
        <taxon>Magnoliopsida</taxon>
        <taxon>eudicotyledons</taxon>
        <taxon>Gunneridae</taxon>
        <taxon>Pentapetalae</taxon>
        <taxon>asterids</taxon>
        <taxon>lamiids</taxon>
        <taxon>Gentianales</taxon>
        <taxon>Rubiaceae</taxon>
        <taxon>Rubioideae</taxon>
        <taxon>Spermacoceae</taxon>
        <taxon>Hedyotis-Oldenlandia complex</taxon>
        <taxon>Oldenlandia</taxon>
    </lineage>
</organism>
<evidence type="ECO:0000313" key="1">
    <source>
        <dbReference type="EMBL" id="CAI9112799.1"/>
    </source>
</evidence>
<dbReference type="AlphaFoldDB" id="A0AAV1E1C4"/>
<gene>
    <name evidence="1" type="ORF">OLC1_LOCUS19922</name>
</gene>